<evidence type="ECO:0000313" key="1">
    <source>
        <dbReference type="EMBL" id="BCG27288.1"/>
    </source>
</evidence>
<evidence type="ECO:0000313" key="2">
    <source>
        <dbReference type="EMBL" id="GJN54723.1"/>
    </source>
</evidence>
<sequence length="373" mass="41218">MKRGLLLIALLLLAACGRQPEPRFMPEGDAYPEKLSEWGMLRLADGHLQPVAQVLPYDLNTPLFTDYAHKMRTLWMPEGQAAKYGEDHFDYPVGTVLTKTFYYPRDAQGRLLKNADDDRDPAAGLALDRVRLVETRILLRQKDGWMALPYVWDEAQKEATLEWAGASFDLELLDAKGERLAVDYQVPDANQCAGCHEERHGEGVRPLGPKARHLNKDLVYADGPDNQLVHWHKRGFLSGLPAAVASVPRNALFGQPRDGESLELQARSYLDANCGHCHNPKGPARTSGLFLDAAAPMGINFGLCKQPVAAGKGSGDRLVDIHPGKPEESVLTYRVESTDPSVMMPELGRSSVHREGLDLLERWIAGLPGACRS</sequence>
<dbReference type="KEGG" id="ptw:TUM18999_54790"/>
<dbReference type="Proteomes" id="UP001054892">
    <property type="component" value="Unassembled WGS sequence"/>
</dbReference>
<accession>A0A6J4ECY2</accession>
<keyword evidence="4" id="KW-1185">Reference proteome</keyword>
<gene>
    <name evidence="1" type="ORF">TUM18999_54790</name>
    <name evidence="2" type="ORF">TUM20286_44750</name>
</gene>
<evidence type="ECO:0000313" key="4">
    <source>
        <dbReference type="Proteomes" id="UP001054892"/>
    </source>
</evidence>
<dbReference type="Proteomes" id="UP000509383">
    <property type="component" value="Chromosome"/>
</dbReference>
<dbReference type="EMBL" id="AP023189">
    <property type="protein sequence ID" value="BCG27288.1"/>
    <property type="molecule type" value="Genomic_DNA"/>
</dbReference>
<reference evidence="1 3" key="1">
    <citation type="submission" date="2020-05" db="EMBL/GenBank/DDBJ databases">
        <title>Characterization of novel class B3 metallo-beta-lactamase from novel Pseudomonas species.</title>
        <authorList>
            <person name="Yamada K."/>
            <person name="Aoki K."/>
            <person name="Ishii Y."/>
        </authorList>
    </citation>
    <scope>NUCLEOTIDE SEQUENCE [LARGE SCALE GENOMIC DNA]</scope>
    <source>
        <strain evidence="1 3">TUM18999</strain>
        <strain evidence="2 4">TUM20286</strain>
    </source>
</reference>
<evidence type="ECO:0000313" key="3">
    <source>
        <dbReference type="Proteomes" id="UP000509383"/>
    </source>
</evidence>
<dbReference type="AlphaFoldDB" id="A0A6J4ECY2"/>
<dbReference type="NCBIfam" id="TIGR03806">
    <property type="entry name" value="chp_HNE_0200"/>
    <property type="match status" value="1"/>
</dbReference>
<protein>
    <submittedName>
        <fullName evidence="1">Uncharacterized protein</fullName>
    </submittedName>
</protein>
<dbReference type="RefSeq" id="WP_173171406.1">
    <property type="nucleotide sequence ID" value="NZ_AP023189.1"/>
</dbReference>
<dbReference type="InterPro" id="IPR022269">
    <property type="entry name" value="SO_2930-like_C"/>
</dbReference>
<dbReference type="EMBL" id="BQKM01000012">
    <property type="protein sequence ID" value="GJN54723.1"/>
    <property type="molecule type" value="Genomic_DNA"/>
</dbReference>
<dbReference type="PROSITE" id="PS51257">
    <property type="entry name" value="PROKAR_LIPOPROTEIN"/>
    <property type="match status" value="1"/>
</dbReference>
<name>A0A6J4ECY2_9PSED</name>
<organism evidence="1 3">
    <name type="scientific">Pseudomonas tohonis</name>
    <dbReference type="NCBI Taxonomy" id="2725477"/>
    <lineage>
        <taxon>Bacteria</taxon>
        <taxon>Pseudomonadati</taxon>
        <taxon>Pseudomonadota</taxon>
        <taxon>Gammaproteobacteria</taxon>
        <taxon>Pseudomonadales</taxon>
        <taxon>Pseudomonadaceae</taxon>
        <taxon>Pseudomonas</taxon>
    </lineage>
</organism>
<proteinExistence type="predicted"/>